<dbReference type="Pfam" id="PF08734">
    <property type="entry name" value="GYD"/>
    <property type="match status" value="1"/>
</dbReference>
<evidence type="ECO:0000313" key="1">
    <source>
        <dbReference type="EMBL" id="PQJ09348.1"/>
    </source>
</evidence>
<protein>
    <submittedName>
        <fullName evidence="1">GYD domain protein</fullName>
    </submittedName>
</protein>
<dbReference type="InterPro" id="IPR014845">
    <property type="entry name" value="GYD/TTHA1554"/>
</dbReference>
<name>A0A2S7SRK8_9BACT</name>
<comment type="caution">
    <text evidence="1">The sequence shown here is derived from an EMBL/GenBank/DDBJ whole genome shotgun (WGS) entry which is preliminary data.</text>
</comment>
<gene>
    <name evidence="1" type="ORF">CJD36_019050</name>
</gene>
<dbReference type="RefSeq" id="WP_105040798.1">
    <property type="nucleotide sequence ID" value="NZ_PPSL01000006.1"/>
</dbReference>
<dbReference type="AlphaFoldDB" id="A0A2S7SRK8"/>
<dbReference type="EMBL" id="PPSL01000006">
    <property type="protein sequence ID" value="PQJ09348.1"/>
    <property type="molecule type" value="Genomic_DNA"/>
</dbReference>
<keyword evidence="2" id="KW-1185">Reference proteome</keyword>
<sequence length="105" mass="11062">MKFLINASYSAEGAKGVLQSGSGTKRKQMTESMINGLGGKMEAYYYVSNCDAFVICELPDAAAAAAIALAIKASGMGSITTTLLLETEEVDRATQLTVQYQHSAS</sequence>
<evidence type="ECO:0000313" key="2">
    <source>
        <dbReference type="Proteomes" id="UP000239872"/>
    </source>
</evidence>
<dbReference type="Proteomes" id="UP000239872">
    <property type="component" value="Unassembled WGS sequence"/>
</dbReference>
<dbReference type="OrthoDB" id="165683at2"/>
<accession>A0A2S7SRK8</accession>
<organism evidence="1 2">
    <name type="scientific">Flavipsychrobacter stenotrophus</name>
    <dbReference type="NCBI Taxonomy" id="2077091"/>
    <lineage>
        <taxon>Bacteria</taxon>
        <taxon>Pseudomonadati</taxon>
        <taxon>Bacteroidota</taxon>
        <taxon>Chitinophagia</taxon>
        <taxon>Chitinophagales</taxon>
        <taxon>Chitinophagaceae</taxon>
        <taxon>Flavipsychrobacter</taxon>
    </lineage>
</organism>
<reference evidence="1 2" key="1">
    <citation type="submission" date="2018-01" db="EMBL/GenBank/DDBJ databases">
        <title>A novel member of the phylum Bacteroidetes isolated from glacier ice.</title>
        <authorList>
            <person name="Liu Q."/>
            <person name="Xin Y.-H."/>
        </authorList>
    </citation>
    <scope>NUCLEOTIDE SEQUENCE [LARGE SCALE GENOMIC DNA]</scope>
    <source>
        <strain evidence="1 2">RB1R16</strain>
    </source>
</reference>
<proteinExistence type="predicted"/>